<name>A0AAD5WD53_9POAL</name>
<dbReference type="GO" id="GO:0051707">
    <property type="term" value="P:response to other organism"/>
    <property type="evidence" value="ECO:0007669"/>
    <property type="project" value="UniProtKB-ARBA"/>
</dbReference>
<feature type="chain" id="PRO_5042235882" description="non-specific serine/threonine protein kinase" evidence="6">
    <location>
        <begin position="27"/>
        <end position="163"/>
    </location>
</feature>
<evidence type="ECO:0000313" key="8">
    <source>
        <dbReference type="EMBL" id="KAJ3686235.1"/>
    </source>
</evidence>
<evidence type="ECO:0000256" key="6">
    <source>
        <dbReference type="SAM" id="SignalP"/>
    </source>
</evidence>
<gene>
    <name evidence="8" type="ORF">LUZ61_015399</name>
</gene>
<dbReference type="GO" id="GO:0004674">
    <property type="term" value="F:protein serine/threonine kinase activity"/>
    <property type="evidence" value="ECO:0007669"/>
    <property type="project" value="UniProtKB-EC"/>
</dbReference>
<feature type="signal peptide" evidence="6">
    <location>
        <begin position="1"/>
        <end position="26"/>
    </location>
</feature>
<keyword evidence="6" id="KW-0732">Signal</keyword>
<evidence type="ECO:0000256" key="1">
    <source>
        <dbReference type="ARBA" id="ARBA00004479"/>
    </source>
</evidence>
<comment type="catalytic activity">
    <reaction evidence="4">
        <text>L-threonyl-[protein] + ATP = O-phospho-L-threonyl-[protein] + ADP + H(+)</text>
        <dbReference type="Rhea" id="RHEA:46608"/>
        <dbReference type="Rhea" id="RHEA-COMP:11060"/>
        <dbReference type="Rhea" id="RHEA-COMP:11605"/>
        <dbReference type="ChEBI" id="CHEBI:15378"/>
        <dbReference type="ChEBI" id="CHEBI:30013"/>
        <dbReference type="ChEBI" id="CHEBI:30616"/>
        <dbReference type="ChEBI" id="CHEBI:61977"/>
        <dbReference type="ChEBI" id="CHEBI:456216"/>
        <dbReference type="EC" id="2.7.11.1"/>
    </reaction>
</comment>
<accession>A0AAD5WD53</accession>
<feature type="domain" description="Bulb-type lectin" evidence="7">
    <location>
        <begin position="27"/>
        <end position="135"/>
    </location>
</feature>
<evidence type="ECO:0000256" key="3">
    <source>
        <dbReference type="ARBA" id="ARBA00023170"/>
    </source>
</evidence>
<dbReference type="InterPro" id="IPR001480">
    <property type="entry name" value="Bulb-type_lectin_dom"/>
</dbReference>
<organism evidence="8 9">
    <name type="scientific">Rhynchospora tenuis</name>
    <dbReference type="NCBI Taxonomy" id="198213"/>
    <lineage>
        <taxon>Eukaryota</taxon>
        <taxon>Viridiplantae</taxon>
        <taxon>Streptophyta</taxon>
        <taxon>Embryophyta</taxon>
        <taxon>Tracheophyta</taxon>
        <taxon>Spermatophyta</taxon>
        <taxon>Magnoliopsida</taxon>
        <taxon>Liliopsida</taxon>
        <taxon>Poales</taxon>
        <taxon>Cyperaceae</taxon>
        <taxon>Cyperoideae</taxon>
        <taxon>Rhynchosporeae</taxon>
        <taxon>Rhynchospora</taxon>
    </lineage>
</organism>
<keyword evidence="9" id="KW-1185">Reference proteome</keyword>
<evidence type="ECO:0000259" key="7">
    <source>
        <dbReference type="PROSITE" id="PS50927"/>
    </source>
</evidence>
<reference evidence="8 9" key="1">
    <citation type="journal article" date="2022" name="Cell">
        <title>Repeat-based holocentromeres influence genome architecture and karyotype evolution.</title>
        <authorList>
            <person name="Hofstatter P.G."/>
            <person name="Thangavel G."/>
            <person name="Lux T."/>
            <person name="Neumann P."/>
            <person name="Vondrak T."/>
            <person name="Novak P."/>
            <person name="Zhang M."/>
            <person name="Costa L."/>
            <person name="Castellani M."/>
            <person name="Scott A."/>
            <person name="Toegelov H."/>
            <person name="Fuchs J."/>
            <person name="Mata-Sucre Y."/>
            <person name="Dias Y."/>
            <person name="Vanzela A.L.L."/>
            <person name="Huettel B."/>
            <person name="Almeida C.C.S."/>
            <person name="Simkova H."/>
            <person name="Souza G."/>
            <person name="Pedrosa-Harand A."/>
            <person name="Macas J."/>
            <person name="Mayer K.F.X."/>
            <person name="Houben A."/>
            <person name="Marques A."/>
        </authorList>
    </citation>
    <scope>NUCLEOTIDE SEQUENCE [LARGE SCALE GENOMIC DNA]</scope>
    <source>
        <strain evidence="8">RhyTen1mFocal</strain>
    </source>
</reference>
<protein>
    <recommendedName>
        <fullName evidence="2">non-specific serine/threonine protein kinase</fullName>
        <ecNumber evidence="2">2.7.11.1</ecNumber>
    </recommendedName>
</protein>
<dbReference type="Proteomes" id="UP001210211">
    <property type="component" value="Unassembled WGS sequence"/>
</dbReference>
<dbReference type="CDD" id="cd00028">
    <property type="entry name" value="B_lectin"/>
    <property type="match status" value="1"/>
</dbReference>
<sequence>MASPSLLTSTVLLLATLSFFIPTRYADDVMYSGNTLYGGYFLSYGNYFLVMQTDCNLVLYDNGQVVWSSGTSNLGLGCTLQMQTDGNLVIYDLFNRALWASNTGGQQGYYVLVLQRDRNVVIYGGAIWGAGTNAIGTATVVISGNSTHPAEVAGDKITMVTGK</sequence>
<proteinExistence type="predicted"/>
<evidence type="ECO:0000313" key="9">
    <source>
        <dbReference type="Proteomes" id="UP001210211"/>
    </source>
</evidence>
<evidence type="ECO:0000256" key="4">
    <source>
        <dbReference type="ARBA" id="ARBA00047899"/>
    </source>
</evidence>
<dbReference type="GO" id="GO:0016020">
    <property type="term" value="C:membrane"/>
    <property type="evidence" value="ECO:0007669"/>
    <property type="project" value="UniProtKB-SubCell"/>
</dbReference>
<dbReference type="Gene3D" id="2.90.10.10">
    <property type="entry name" value="Bulb-type lectin domain"/>
    <property type="match status" value="1"/>
</dbReference>
<dbReference type="SUPFAM" id="SSF51110">
    <property type="entry name" value="alpha-D-mannose-specific plant lectins"/>
    <property type="match status" value="1"/>
</dbReference>
<dbReference type="InterPro" id="IPR036426">
    <property type="entry name" value="Bulb-type_lectin_dom_sf"/>
</dbReference>
<dbReference type="AlphaFoldDB" id="A0AAD5WD53"/>
<evidence type="ECO:0000256" key="2">
    <source>
        <dbReference type="ARBA" id="ARBA00012513"/>
    </source>
</evidence>
<comment type="catalytic activity">
    <reaction evidence="5">
        <text>L-seryl-[protein] + ATP = O-phospho-L-seryl-[protein] + ADP + H(+)</text>
        <dbReference type="Rhea" id="RHEA:17989"/>
        <dbReference type="Rhea" id="RHEA-COMP:9863"/>
        <dbReference type="Rhea" id="RHEA-COMP:11604"/>
        <dbReference type="ChEBI" id="CHEBI:15378"/>
        <dbReference type="ChEBI" id="CHEBI:29999"/>
        <dbReference type="ChEBI" id="CHEBI:30616"/>
        <dbReference type="ChEBI" id="CHEBI:83421"/>
        <dbReference type="ChEBI" id="CHEBI:456216"/>
        <dbReference type="EC" id="2.7.11.1"/>
    </reaction>
</comment>
<evidence type="ECO:0000256" key="5">
    <source>
        <dbReference type="ARBA" id="ARBA00048679"/>
    </source>
</evidence>
<comment type="subcellular location">
    <subcellularLocation>
        <location evidence="1">Membrane</location>
        <topology evidence="1">Single-pass type I membrane protein</topology>
    </subcellularLocation>
</comment>
<dbReference type="EC" id="2.7.11.1" evidence="2"/>
<dbReference type="EMBL" id="JAMRDG010000002">
    <property type="protein sequence ID" value="KAJ3686235.1"/>
    <property type="molecule type" value="Genomic_DNA"/>
</dbReference>
<dbReference type="PROSITE" id="PS50927">
    <property type="entry name" value="BULB_LECTIN"/>
    <property type="match status" value="1"/>
</dbReference>
<keyword evidence="3" id="KW-0675">Receptor</keyword>
<dbReference type="SMART" id="SM00108">
    <property type="entry name" value="B_lectin"/>
    <property type="match status" value="1"/>
</dbReference>
<comment type="caution">
    <text evidence="8">The sequence shown here is derived from an EMBL/GenBank/DDBJ whole genome shotgun (WGS) entry which is preliminary data.</text>
</comment>